<gene>
    <name evidence="2" type="ORF">BU16DRAFT_541370</name>
</gene>
<accession>A0A6A6QKQ0</accession>
<keyword evidence="1" id="KW-1133">Transmembrane helix</keyword>
<evidence type="ECO:0000313" key="3">
    <source>
        <dbReference type="Proteomes" id="UP000799750"/>
    </source>
</evidence>
<sequence length="175" mass="20360">MFFFNPTQNPLPSPLMPLPSTLMFASTPEERDQIEREVASMGTETLPEWSDIIRARYRQLCQDLMTRGTPLPLSRVEISKAFHWCTLEEAKQEPRLRARLRQLKAEHEKAHMREQTKMITAQHPAQPSKKAKKGREMDKPFWATYLVLLVLCLVMLDRVFGFKPFGKITKDGFEV</sequence>
<organism evidence="2 3">
    <name type="scientific">Lophium mytilinum</name>
    <dbReference type="NCBI Taxonomy" id="390894"/>
    <lineage>
        <taxon>Eukaryota</taxon>
        <taxon>Fungi</taxon>
        <taxon>Dikarya</taxon>
        <taxon>Ascomycota</taxon>
        <taxon>Pezizomycotina</taxon>
        <taxon>Dothideomycetes</taxon>
        <taxon>Pleosporomycetidae</taxon>
        <taxon>Mytilinidiales</taxon>
        <taxon>Mytilinidiaceae</taxon>
        <taxon>Lophium</taxon>
    </lineage>
</organism>
<dbReference type="Proteomes" id="UP000799750">
    <property type="component" value="Unassembled WGS sequence"/>
</dbReference>
<evidence type="ECO:0000313" key="2">
    <source>
        <dbReference type="EMBL" id="KAF2492550.1"/>
    </source>
</evidence>
<evidence type="ECO:0000256" key="1">
    <source>
        <dbReference type="SAM" id="Phobius"/>
    </source>
</evidence>
<protein>
    <submittedName>
        <fullName evidence="2">Uncharacterized protein</fullName>
    </submittedName>
</protein>
<dbReference type="AlphaFoldDB" id="A0A6A6QKQ0"/>
<keyword evidence="3" id="KW-1185">Reference proteome</keyword>
<dbReference type="EMBL" id="MU004193">
    <property type="protein sequence ID" value="KAF2492550.1"/>
    <property type="molecule type" value="Genomic_DNA"/>
</dbReference>
<feature type="transmembrane region" description="Helical" evidence="1">
    <location>
        <begin position="142"/>
        <end position="160"/>
    </location>
</feature>
<proteinExistence type="predicted"/>
<reference evidence="2" key="1">
    <citation type="journal article" date="2020" name="Stud. Mycol.">
        <title>101 Dothideomycetes genomes: a test case for predicting lifestyles and emergence of pathogens.</title>
        <authorList>
            <person name="Haridas S."/>
            <person name="Albert R."/>
            <person name="Binder M."/>
            <person name="Bloem J."/>
            <person name="Labutti K."/>
            <person name="Salamov A."/>
            <person name="Andreopoulos B."/>
            <person name="Baker S."/>
            <person name="Barry K."/>
            <person name="Bills G."/>
            <person name="Bluhm B."/>
            <person name="Cannon C."/>
            <person name="Castanera R."/>
            <person name="Culley D."/>
            <person name="Daum C."/>
            <person name="Ezra D."/>
            <person name="Gonzalez J."/>
            <person name="Henrissat B."/>
            <person name="Kuo A."/>
            <person name="Liang C."/>
            <person name="Lipzen A."/>
            <person name="Lutzoni F."/>
            <person name="Magnuson J."/>
            <person name="Mondo S."/>
            <person name="Nolan M."/>
            <person name="Ohm R."/>
            <person name="Pangilinan J."/>
            <person name="Park H.-J."/>
            <person name="Ramirez L."/>
            <person name="Alfaro M."/>
            <person name="Sun H."/>
            <person name="Tritt A."/>
            <person name="Yoshinaga Y."/>
            <person name="Zwiers L.-H."/>
            <person name="Turgeon B."/>
            <person name="Goodwin S."/>
            <person name="Spatafora J."/>
            <person name="Crous P."/>
            <person name="Grigoriev I."/>
        </authorList>
    </citation>
    <scope>NUCLEOTIDE SEQUENCE</scope>
    <source>
        <strain evidence="2">CBS 269.34</strain>
    </source>
</reference>
<keyword evidence="1" id="KW-0472">Membrane</keyword>
<keyword evidence="1" id="KW-0812">Transmembrane</keyword>
<name>A0A6A6QKQ0_9PEZI</name>